<keyword evidence="5" id="KW-0904">Protein phosphatase</keyword>
<evidence type="ECO:0000313" key="8">
    <source>
        <dbReference type="EMBL" id="EAX88050.1"/>
    </source>
</evidence>
<evidence type="ECO:0000256" key="6">
    <source>
        <dbReference type="ARBA" id="ARBA00023306"/>
    </source>
</evidence>
<dbReference type="GO" id="GO:0005737">
    <property type="term" value="C:cytoplasm"/>
    <property type="evidence" value="ECO:0000318"/>
    <property type="project" value="GO_Central"/>
</dbReference>
<dbReference type="Gene3D" id="3.40.250.10">
    <property type="entry name" value="Rhodanese-like domain"/>
    <property type="match status" value="1"/>
</dbReference>
<evidence type="ECO:0000256" key="5">
    <source>
        <dbReference type="ARBA" id="ARBA00022912"/>
    </source>
</evidence>
<dbReference type="EC" id="3.1.3.48" evidence="2"/>
<dbReference type="PANTHER" id="PTHR10828:SF17">
    <property type="entry name" value="PROTEIN-TYROSINE-PHOSPHATASE"/>
    <property type="match status" value="1"/>
</dbReference>
<dbReference type="GO" id="GO:0110032">
    <property type="term" value="P:positive regulation of G2/MI transition of meiotic cell cycle"/>
    <property type="evidence" value="ECO:0000318"/>
    <property type="project" value="GO_Central"/>
</dbReference>
<gene>
    <name evidence="8" type="ORF">TVAG_318050</name>
</gene>
<dbReference type="GO" id="GO:0005634">
    <property type="term" value="C:nucleus"/>
    <property type="evidence" value="ECO:0000318"/>
    <property type="project" value="GO_Central"/>
</dbReference>
<dbReference type="STRING" id="5722.A2G462"/>
<evidence type="ECO:0000313" key="9">
    <source>
        <dbReference type="Proteomes" id="UP000001542"/>
    </source>
</evidence>
<dbReference type="VEuPathDB" id="TrichDB:TVAG_318050"/>
<dbReference type="EMBL" id="DS114361">
    <property type="protein sequence ID" value="EAX88050.1"/>
    <property type="molecule type" value="Genomic_DNA"/>
</dbReference>
<dbReference type="KEGG" id="tva:4745705"/>
<keyword evidence="4" id="KW-0378">Hydrolase</keyword>
<dbReference type="GO" id="GO:0000086">
    <property type="term" value="P:G2/M transition of mitotic cell cycle"/>
    <property type="evidence" value="ECO:0000318"/>
    <property type="project" value="GO_Central"/>
</dbReference>
<dbReference type="PRINTS" id="PR00716">
    <property type="entry name" value="MPIPHPHTASE"/>
</dbReference>
<dbReference type="Proteomes" id="UP000001542">
    <property type="component" value="Unassembled WGS sequence"/>
</dbReference>
<dbReference type="RefSeq" id="XP_001300980.1">
    <property type="nucleotide sequence ID" value="XM_001300979.1"/>
</dbReference>
<name>A2G462_TRIV3</name>
<evidence type="ECO:0000259" key="7">
    <source>
        <dbReference type="PROSITE" id="PS50206"/>
    </source>
</evidence>
<dbReference type="SUPFAM" id="SSF52821">
    <property type="entry name" value="Rhodanese/Cell cycle control phosphatase"/>
    <property type="match status" value="1"/>
</dbReference>
<dbReference type="VEuPathDB" id="TrichDB:TVAGG3_0218040"/>
<dbReference type="OrthoDB" id="26523at2759"/>
<evidence type="ECO:0000256" key="3">
    <source>
        <dbReference type="ARBA" id="ARBA00022618"/>
    </source>
</evidence>
<sequence length="254" mass="28896">MLTCIGSSKFKAELPLPDFDDICNSPNQAQFGGILSEDILSPSLLASSDNQRPFKTLTPKQLAQLINDPFSFGFNQVVILDARFEYEFHGGRIVGARNIRSKSQMIGIYERFLGQNVCIVVHCEFSQNRGPTLLSLFREYDRHHNSYPNLSYPNTFLLEGGYRRFYEEMPDLCIGGYVPMREERFVNNGELRRSHSFYAREMLQQKRPARPKLQLVRCSSQSTDHWSTLFGEYAASAPTSPSALGNCFSYSSSQ</sequence>
<protein>
    <recommendedName>
        <fullName evidence="2">protein-tyrosine-phosphatase</fullName>
        <ecNumber evidence="2">3.1.3.48</ecNumber>
    </recommendedName>
</protein>
<evidence type="ECO:0000256" key="2">
    <source>
        <dbReference type="ARBA" id="ARBA00013064"/>
    </source>
</evidence>
<dbReference type="Pfam" id="PF00581">
    <property type="entry name" value="Rhodanese"/>
    <property type="match status" value="1"/>
</dbReference>
<proteinExistence type="inferred from homology"/>
<organism evidence="8 9">
    <name type="scientific">Trichomonas vaginalis (strain ATCC PRA-98 / G3)</name>
    <dbReference type="NCBI Taxonomy" id="412133"/>
    <lineage>
        <taxon>Eukaryota</taxon>
        <taxon>Metamonada</taxon>
        <taxon>Parabasalia</taxon>
        <taxon>Trichomonadida</taxon>
        <taxon>Trichomonadidae</taxon>
        <taxon>Trichomonas</taxon>
    </lineage>
</organism>
<evidence type="ECO:0000256" key="4">
    <source>
        <dbReference type="ARBA" id="ARBA00022801"/>
    </source>
</evidence>
<dbReference type="eggNOG" id="KOG3772">
    <property type="taxonomic scope" value="Eukaryota"/>
</dbReference>
<keyword evidence="3" id="KW-0132">Cell division</keyword>
<dbReference type="InterPro" id="IPR000751">
    <property type="entry name" value="MPI_Phosphatase"/>
</dbReference>
<dbReference type="GO" id="GO:0010971">
    <property type="term" value="P:positive regulation of G2/M transition of mitotic cell cycle"/>
    <property type="evidence" value="ECO:0000318"/>
    <property type="project" value="GO_Central"/>
</dbReference>
<dbReference type="InterPro" id="IPR036873">
    <property type="entry name" value="Rhodanese-like_dom_sf"/>
</dbReference>
<dbReference type="AlphaFoldDB" id="A2G462"/>
<dbReference type="InterPro" id="IPR001763">
    <property type="entry name" value="Rhodanese-like_dom"/>
</dbReference>
<reference evidence="8" key="2">
    <citation type="journal article" date="2007" name="Science">
        <title>Draft genome sequence of the sexually transmitted pathogen Trichomonas vaginalis.</title>
        <authorList>
            <person name="Carlton J.M."/>
            <person name="Hirt R.P."/>
            <person name="Silva J.C."/>
            <person name="Delcher A.L."/>
            <person name="Schatz M."/>
            <person name="Zhao Q."/>
            <person name="Wortman J.R."/>
            <person name="Bidwell S.L."/>
            <person name="Alsmark U.C.M."/>
            <person name="Besteiro S."/>
            <person name="Sicheritz-Ponten T."/>
            <person name="Noel C.J."/>
            <person name="Dacks J.B."/>
            <person name="Foster P.G."/>
            <person name="Simillion C."/>
            <person name="Van de Peer Y."/>
            <person name="Miranda-Saavedra D."/>
            <person name="Barton G.J."/>
            <person name="Westrop G.D."/>
            <person name="Mueller S."/>
            <person name="Dessi D."/>
            <person name="Fiori P.L."/>
            <person name="Ren Q."/>
            <person name="Paulsen I."/>
            <person name="Zhang H."/>
            <person name="Bastida-Corcuera F.D."/>
            <person name="Simoes-Barbosa A."/>
            <person name="Brown M.T."/>
            <person name="Hayes R.D."/>
            <person name="Mukherjee M."/>
            <person name="Okumura C.Y."/>
            <person name="Schneider R."/>
            <person name="Smith A.J."/>
            <person name="Vanacova S."/>
            <person name="Villalvazo M."/>
            <person name="Haas B.J."/>
            <person name="Pertea M."/>
            <person name="Feldblyum T.V."/>
            <person name="Utterback T.R."/>
            <person name="Shu C.L."/>
            <person name="Osoegawa K."/>
            <person name="de Jong P.J."/>
            <person name="Hrdy I."/>
            <person name="Horvathova L."/>
            <person name="Zubacova Z."/>
            <person name="Dolezal P."/>
            <person name="Malik S.B."/>
            <person name="Logsdon J.M. Jr."/>
            <person name="Henze K."/>
            <person name="Gupta A."/>
            <person name="Wang C.C."/>
            <person name="Dunne R.L."/>
            <person name="Upcroft J.A."/>
            <person name="Upcroft P."/>
            <person name="White O."/>
            <person name="Salzberg S.L."/>
            <person name="Tang P."/>
            <person name="Chiu C.-H."/>
            <person name="Lee Y.-S."/>
            <person name="Embley T.M."/>
            <person name="Coombs G.H."/>
            <person name="Mottram J.C."/>
            <person name="Tachezy J."/>
            <person name="Fraser-Liggett C.M."/>
            <person name="Johnson P.J."/>
        </authorList>
    </citation>
    <scope>NUCLEOTIDE SEQUENCE [LARGE SCALE GENOMIC DNA]</scope>
    <source>
        <strain evidence="8">G3</strain>
    </source>
</reference>
<dbReference type="GO" id="GO:0004725">
    <property type="term" value="F:protein tyrosine phosphatase activity"/>
    <property type="evidence" value="ECO:0000318"/>
    <property type="project" value="GO_Central"/>
</dbReference>
<dbReference type="GO" id="GO:0051301">
    <property type="term" value="P:cell division"/>
    <property type="evidence" value="ECO:0007669"/>
    <property type="project" value="UniProtKB-KW"/>
</dbReference>
<feature type="domain" description="Rhodanese" evidence="7">
    <location>
        <begin position="73"/>
        <end position="174"/>
    </location>
</feature>
<keyword evidence="6" id="KW-0131">Cell cycle</keyword>
<dbReference type="SMART" id="SM00450">
    <property type="entry name" value="RHOD"/>
    <property type="match status" value="1"/>
</dbReference>
<keyword evidence="9" id="KW-1185">Reference proteome</keyword>
<accession>A2G462</accession>
<comment type="similarity">
    <text evidence="1">Belongs to the MPI phosphatase family.</text>
</comment>
<dbReference type="InParanoid" id="A2G462"/>
<dbReference type="PANTHER" id="PTHR10828">
    <property type="entry name" value="M-PHASE INDUCER PHOSPHATASE DUAL SPECIFICITY PHOSPHATASE CDC25"/>
    <property type="match status" value="1"/>
</dbReference>
<dbReference type="PROSITE" id="PS50206">
    <property type="entry name" value="RHODANESE_3"/>
    <property type="match status" value="1"/>
</dbReference>
<reference evidence="8" key="1">
    <citation type="submission" date="2006-10" db="EMBL/GenBank/DDBJ databases">
        <authorList>
            <person name="Amadeo P."/>
            <person name="Zhao Q."/>
            <person name="Wortman J."/>
            <person name="Fraser-Liggett C."/>
            <person name="Carlton J."/>
        </authorList>
    </citation>
    <scope>NUCLEOTIDE SEQUENCE</scope>
    <source>
        <strain evidence="8">G3</strain>
    </source>
</reference>
<evidence type="ECO:0000256" key="1">
    <source>
        <dbReference type="ARBA" id="ARBA00011065"/>
    </source>
</evidence>
<dbReference type="SMR" id="A2G462"/>